<keyword evidence="3" id="KW-1185">Reference proteome</keyword>
<protein>
    <submittedName>
        <fullName evidence="2">NAD(P)-dependent oxidoreductase</fullName>
    </submittedName>
</protein>
<dbReference type="SUPFAM" id="SSF51735">
    <property type="entry name" value="NAD(P)-binding Rossmann-fold domains"/>
    <property type="match status" value="1"/>
</dbReference>
<dbReference type="InterPro" id="IPR036291">
    <property type="entry name" value="NAD(P)-bd_dom_sf"/>
</dbReference>
<sequence length="326" mass="34989">MRTLVTGSSGHLGEALVRTLRQRDGDVIGLDQRPSAWTDVVGSITDAGLVGELMRDVTAVLHTATLHKPQIAFLPRQTFVDTNVTGTLTLLDAAAAAGVRAFVMSSSTTVFGDALIPAPGAPAAWIDESVTPVPKNIYGATKAAAEDLCHLAARNQGLPCVVLRVARFFPESDDSPGAHEGRCDANVKADEYASRRVALDDAIDAHLLASERAPELGFARYVVSATTPFTPDDLPQLRTEAAAVFSRRAPRTAQVWADRGWRFPSRLDRVYVNTAARRDLGWRPRYDLDAIAETVAATGDVATPWSRIVGSKPYAESGYHAGVFTP</sequence>
<gene>
    <name evidence="2" type="ORF">O6P37_11695</name>
</gene>
<evidence type="ECO:0000313" key="3">
    <source>
        <dbReference type="Proteomes" id="UP001142153"/>
    </source>
</evidence>
<dbReference type="EMBL" id="JAPZPY010000004">
    <property type="protein sequence ID" value="MCZ8379530.1"/>
    <property type="molecule type" value="Genomic_DNA"/>
</dbReference>
<reference evidence="2" key="1">
    <citation type="submission" date="2022-12" db="EMBL/GenBank/DDBJ databases">
        <authorList>
            <person name="Deng Y."/>
            <person name="Zhang Y.-Q."/>
        </authorList>
    </citation>
    <scope>NUCLEOTIDE SEQUENCE</scope>
    <source>
        <strain evidence="2">CPCC 205372</strain>
    </source>
</reference>
<dbReference type="Pfam" id="PF01370">
    <property type="entry name" value="Epimerase"/>
    <property type="match status" value="1"/>
</dbReference>
<proteinExistence type="predicted"/>
<evidence type="ECO:0000259" key="1">
    <source>
        <dbReference type="Pfam" id="PF01370"/>
    </source>
</evidence>
<dbReference type="Proteomes" id="UP001142153">
    <property type="component" value="Unassembled WGS sequence"/>
</dbReference>
<evidence type="ECO:0000313" key="2">
    <source>
        <dbReference type="EMBL" id="MCZ8379530.1"/>
    </source>
</evidence>
<feature type="domain" description="NAD-dependent epimerase/dehydratase" evidence="1">
    <location>
        <begin position="4"/>
        <end position="172"/>
    </location>
</feature>
<comment type="caution">
    <text evidence="2">The sequence shown here is derived from an EMBL/GenBank/DDBJ whole genome shotgun (WGS) entry which is preliminary data.</text>
</comment>
<organism evidence="2 3">
    <name type="scientific">Mycobacterium hippophais</name>
    <dbReference type="NCBI Taxonomy" id="3016340"/>
    <lineage>
        <taxon>Bacteria</taxon>
        <taxon>Bacillati</taxon>
        <taxon>Actinomycetota</taxon>
        <taxon>Actinomycetes</taxon>
        <taxon>Mycobacteriales</taxon>
        <taxon>Mycobacteriaceae</taxon>
        <taxon>Mycobacterium</taxon>
    </lineage>
</organism>
<dbReference type="PANTHER" id="PTHR43245">
    <property type="entry name" value="BIFUNCTIONAL POLYMYXIN RESISTANCE PROTEIN ARNA"/>
    <property type="match status" value="1"/>
</dbReference>
<dbReference type="InterPro" id="IPR001509">
    <property type="entry name" value="Epimerase_deHydtase"/>
</dbReference>
<accession>A0ABT4PSJ5</accession>
<dbReference type="InterPro" id="IPR050177">
    <property type="entry name" value="Lipid_A_modif_metabolic_enz"/>
</dbReference>
<dbReference type="RefSeq" id="WP_269894237.1">
    <property type="nucleotide sequence ID" value="NZ_JAPZPY010000004.1"/>
</dbReference>
<dbReference type="Gene3D" id="3.40.50.720">
    <property type="entry name" value="NAD(P)-binding Rossmann-like Domain"/>
    <property type="match status" value="1"/>
</dbReference>
<dbReference type="PANTHER" id="PTHR43245:SF54">
    <property type="entry name" value="BLL0593 PROTEIN"/>
    <property type="match status" value="1"/>
</dbReference>
<name>A0ABT4PSJ5_9MYCO</name>